<feature type="transmembrane region" description="Helical" evidence="5">
    <location>
        <begin position="378"/>
        <end position="395"/>
    </location>
</feature>
<keyword evidence="3 5" id="KW-1133">Transmembrane helix</keyword>
<evidence type="ECO:0000313" key="8">
    <source>
        <dbReference type="Proteomes" id="UP001596512"/>
    </source>
</evidence>
<evidence type="ECO:0000256" key="2">
    <source>
        <dbReference type="ARBA" id="ARBA00022692"/>
    </source>
</evidence>
<evidence type="ECO:0000259" key="6">
    <source>
        <dbReference type="Pfam" id="PF04932"/>
    </source>
</evidence>
<dbReference type="Proteomes" id="UP001596512">
    <property type="component" value="Unassembled WGS sequence"/>
</dbReference>
<sequence length="442" mass="47204">MSATARPPKARADGATLACGYALVMTIIPASMVLKGVPMAVTPGMAIGFVMGVMWFCAQLVTTLGVAKGRNAVRTALFLFALSQLATYGVATYGYLPSDELAAADRTLITLMAVFSVGLVAVDGVRGLDRIDRVLKAMVVGATFMAFVGILQFSFALDLTQYLTPPILKPNGDVSFVLERSNFRRPAGTAGHPIEFGVVCAMAVPIALHYAMRARDFGGPDKRWWFCLGILAMASMQSLSRSAVLALAIAAMFIIPAMPPKRRVRALFGIVLFLGAMRVMVPGLVGTLYSLFTSIDEDPSAESRRRAIERAGAEIAEHLVFGRGMGTYLPEKYGWLDNQYLGTLVQNGVLGILALVGLYGAGWYCCFRARMVTKDPRIKDLAVTIAACIAVPGISSATFDLLGFAVATGFTFLLVGLAGALWRAVQHDAARQAALPRTEVAT</sequence>
<feature type="transmembrane region" description="Helical" evidence="5">
    <location>
        <begin position="137"/>
        <end position="157"/>
    </location>
</feature>
<feature type="transmembrane region" description="Helical" evidence="5">
    <location>
        <begin position="12"/>
        <end position="34"/>
    </location>
</feature>
<accession>A0ABW2TXB5</accession>
<feature type="transmembrane region" description="Helical" evidence="5">
    <location>
        <begin position="76"/>
        <end position="96"/>
    </location>
</feature>
<keyword evidence="7" id="KW-0436">Ligase</keyword>
<feature type="transmembrane region" description="Helical" evidence="5">
    <location>
        <begin position="108"/>
        <end position="125"/>
    </location>
</feature>
<dbReference type="GO" id="GO:0016874">
    <property type="term" value="F:ligase activity"/>
    <property type="evidence" value="ECO:0007669"/>
    <property type="project" value="UniProtKB-KW"/>
</dbReference>
<reference evidence="8" key="1">
    <citation type="journal article" date="2019" name="Int. J. Syst. Evol. Microbiol.">
        <title>The Global Catalogue of Microorganisms (GCM) 10K type strain sequencing project: providing services to taxonomists for standard genome sequencing and annotation.</title>
        <authorList>
            <consortium name="The Broad Institute Genomics Platform"/>
            <consortium name="The Broad Institute Genome Sequencing Center for Infectious Disease"/>
            <person name="Wu L."/>
            <person name="Ma J."/>
        </authorList>
    </citation>
    <scope>NUCLEOTIDE SEQUENCE [LARGE SCALE GENOMIC DNA]</scope>
    <source>
        <strain evidence="8">JCM 17695</strain>
    </source>
</reference>
<dbReference type="Pfam" id="PF04932">
    <property type="entry name" value="Wzy_C"/>
    <property type="match status" value="1"/>
</dbReference>
<proteinExistence type="predicted"/>
<organism evidence="7 8">
    <name type="scientific">Actinokineospora soli</name>
    <dbReference type="NCBI Taxonomy" id="1048753"/>
    <lineage>
        <taxon>Bacteria</taxon>
        <taxon>Bacillati</taxon>
        <taxon>Actinomycetota</taxon>
        <taxon>Actinomycetes</taxon>
        <taxon>Pseudonocardiales</taxon>
        <taxon>Pseudonocardiaceae</taxon>
        <taxon>Actinokineospora</taxon>
    </lineage>
</organism>
<evidence type="ECO:0000256" key="1">
    <source>
        <dbReference type="ARBA" id="ARBA00004141"/>
    </source>
</evidence>
<protein>
    <submittedName>
        <fullName evidence="7">O-antigen ligase family protein</fullName>
    </submittedName>
</protein>
<feature type="transmembrane region" description="Helical" evidence="5">
    <location>
        <begin position="267"/>
        <end position="292"/>
    </location>
</feature>
<evidence type="ECO:0000256" key="3">
    <source>
        <dbReference type="ARBA" id="ARBA00022989"/>
    </source>
</evidence>
<evidence type="ECO:0000256" key="5">
    <source>
        <dbReference type="SAM" id="Phobius"/>
    </source>
</evidence>
<dbReference type="PANTHER" id="PTHR37422:SF13">
    <property type="entry name" value="LIPOPOLYSACCHARIDE BIOSYNTHESIS PROTEIN PA4999-RELATED"/>
    <property type="match status" value="1"/>
</dbReference>
<comment type="subcellular location">
    <subcellularLocation>
        <location evidence="1">Membrane</location>
        <topology evidence="1">Multi-pass membrane protein</topology>
    </subcellularLocation>
</comment>
<dbReference type="InterPro" id="IPR007016">
    <property type="entry name" value="O-antigen_ligase-rel_domated"/>
</dbReference>
<dbReference type="InterPro" id="IPR051533">
    <property type="entry name" value="WaaL-like"/>
</dbReference>
<feature type="domain" description="O-antigen ligase-related" evidence="6">
    <location>
        <begin position="228"/>
        <end position="355"/>
    </location>
</feature>
<dbReference type="PANTHER" id="PTHR37422">
    <property type="entry name" value="TEICHURONIC ACID BIOSYNTHESIS PROTEIN TUAE"/>
    <property type="match status" value="1"/>
</dbReference>
<feature type="transmembrane region" description="Helical" evidence="5">
    <location>
        <begin position="401"/>
        <end position="422"/>
    </location>
</feature>
<gene>
    <name evidence="7" type="ORF">ACFQV2_36785</name>
</gene>
<keyword evidence="4 5" id="KW-0472">Membrane</keyword>
<feature type="transmembrane region" description="Helical" evidence="5">
    <location>
        <begin position="344"/>
        <end position="366"/>
    </location>
</feature>
<keyword evidence="2 5" id="KW-0812">Transmembrane</keyword>
<evidence type="ECO:0000256" key="4">
    <source>
        <dbReference type="ARBA" id="ARBA00023136"/>
    </source>
</evidence>
<keyword evidence="8" id="KW-1185">Reference proteome</keyword>
<comment type="caution">
    <text evidence="7">The sequence shown here is derived from an EMBL/GenBank/DDBJ whole genome shotgun (WGS) entry which is preliminary data.</text>
</comment>
<feature type="transmembrane region" description="Helical" evidence="5">
    <location>
        <begin position="46"/>
        <end position="67"/>
    </location>
</feature>
<feature type="transmembrane region" description="Helical" evidence="5">
    <location>
        <begin position="223"/>
        <end position="255"/>
    </location>
</feature>
<name>A0ABW2TXB5_9PSEU</name>
<evidence type="ECO:0000313" key="7">
    <source>
        <dbReference type="EMBL" id="MFC7618121.1"/>
    </source>
</evidence>
<dbReference type="EMBL" id="JBHTEY010000004">
    <property type="protein sequence ID" value="MFC7618121.1"/>
    <property type="molecule type" value="Genomic_DNA"/>
</dbReference>